<keyword evidence="4" id="KW-1185">Reference proteome</keyword>
<name>A0AAV2DUS2_9ROSI</name>
<dbReference type="Gene3D" id="2.80.10.50">
    <property type="match status" value="1"/>
</dbReference>
<reference evidence="3 4" key="1">
    <citation type="submission" date="2024-04" db="EMBL/GenBank/DDBJ databases">
        <authorList>
            <person name="Fracassetti M."/>
        </authorList>
    </citation>
    <scope>NUCLEOTIDE SEQUENCE [LARGE SCALE GENOMIC DNA]</scope>
</reference>
<dbReference type="Pfam" id="PF07468">
    <property type="entry name" value="Agglutinin"/>
    <property type="match status" value="1"/>
</dbReference>
<evidence type="ECO:0000313" key="4">
    <source>
        <dbReference type="Proteomes" id="UP001497516"/>
    </source>
</evidence>
<proteinExistence type="predicted"/>
<dbReference type="Proteomes" id="UP001497516">
    <property type="component" value="Chromosome 3"/>
</dbReference>
<dbReference type="InterPro" id="IPR036242">
    <property type="entry name" value="Agglutinin_dom_sf"/>
</dbReference>
<feature type="coiled-coil region" evidence="1">
    <location>
        <begin position="166"/>
        <end position="211"/>
    </location>
</feature>
<dbReference type="EMBL" id="OZ034816">
    <property type="protein sequence ID" value="CAL1377249.1"/>
    <property type="molecule type" value="Genomic_DNA"/>
</dbReference>
<evidence type="ECO:0000313" key="3">
    <source>
        <dbReference type="EMBL" id="CAL1377249.1"/>
    </source>
</evidence>
<gene>
    <name evidence="3" type="ORF">LTRI10_LOCUS18912</name>
</gene>
<evidence type="ECO:0000256" key="1">
    <source>
        <dbReference type="SAM" id="Coils"/>
    </source>
</evidence>
<feature type="domain" description="Agglutinin" evidence="2">
    <location>
        <begin position="6"/>
        <end position="136"/>
    </location>
</feature>
<evidence type="ECO:0000259" key="2">
    <source>
        <dbReference type="Pfam" id="PF07468"/>
    </source>
</evidence>
<dbReference type="PANTHER" id="PTHR39244">
    <property type="entry name" value="NATTERIN-4"/>
    <property type="match status" value="1"/>
</dbReference>
<dbReference type="PANTHER" id="PTHR39244:SF5">
    <property type="entry name" value="NATTERIN-3-LIKE"/>
    <property type="match status" value="1"/>
</dbReference>
<organism evidence="3 4">
    <name type="scientific">Linum trigynum</name>
    <dbReference type="NCBI Taxonomy" id="586398"/>
    <lineage>
        <taxon>Eukaryota</taxon>
        <taxon>Viridiplantae</taxon>
        <taxon>Streptophyta</taxon>
        <taxon>Embryophyta</taxon>
        <taxon>Tracheophyta</taxon>
        <taxon>Spermatophyta</taxon>
        <taxon>Magnoliopsida</taxon>
        <taxon>eudicotyledons</taxon>
        <taxon>Gunneridae</taxon>
        <taxon>Pentapetalae</taxon>
        <taxon>rosids</taxon>
        <taxon>fabids</taxon>
        <taxon>Malpighiales</taxon>
        <taxon>Linaceae</taxon>
        <taxon>Linum</taxon>
    </lineage>
</organism>
<protein>
    <recommendedName>
        <fullName evidence="2">Agglutinin domain-containing protein</fullName>
    </recommendedName>
</protein>
<accession>A0AAV2DUS2</accession>
<dbReference type="InterPro" id="IPR008998">
    <property type="entry name" value="Agglutinin"/>
</dbReference>
<keyword evidence="1" id="KW-0175">Coiled coil</keyword>
<dbReference type="SUPFAM" id="SSF50382">
    <property type="entry name" value="Agglutinin"/>
    <property type="match status" value="1"/>
</dbReference>
<dbReference type="AlphaFoldDB" id="A0AAV2DUS2"/>
<dbReference type="InterPro" id="IPR053237">
    <property type="entry name" value="Natterin_C"/>
</dbReference>
<sequence length="243" mass="27904">MERVARLPRNMVLRSKVDDRYLHYIWDRQIAGESYFECMATRRILEAVSPFVKLEVIPSSTDPSSSVHIRCSHNGKYWRVQRINTVSTVSATADAQEEDVSKGGECTLFQPVLSPDSDNATVWFRHLASGNLVEVFPNDQIPLLHRLGVCYSRAVTPGALFEFMEWESYESKLEAENQELRDKIQELKDRIRELEDKVAGLELREEERKAKLEEEKLTLQSMVVSAWDSFQLDVRAGIDPVKA</sequence>